<feature type="region of interest" description="Disordered" evidence="1">
    <location>
        <begin position="1"/>
        <end position="39"/>
    </location>
</feature>
<gene>
    <name evidence="2" type="ORF">QRT03_10730</name>
</gene>
<reference evidence="2 3" key="1">
    <citation type="submission" date="2023-06" db="EMBL/GenBank/DDBJ databases">
        <title>Actinomycetospora Odt1-22.</title>
        <authorList>
            <person name="Supong K."/>
        </authorList>
    </citation>
    <scope>NUCLEOTIDE SEQUENCE [LARGE SCALE GENOMIC DNA]</scope>
    <source>
        <strain evidence="2 3">Odt1-22</strain>
    </source>
</reference>
<protein>
    <submittedName>
        <fullName evidence="2">Uncharacterized protein</fullName>
    </submittedName>
</protein>
<accession>A0ABT7M6Z1</accession>
<name>A0ABT7M6Z1_9PSEU</name>
<dbReference type="RefSeq" id="WP_286052716.1">
    <property type="nucleotide sequence ID" value="NZ_JASVWF010000002.1"/>
</dbReference>
<organism evidence="2 3">
    <name type="scientific">Actinomycetospora termitidis</name>
    <dbReference type="NCBI Taxonomy" id="3053470"/>
    <lineage>
        <taxon>Bacteria</taxon>
        <taxon>Bacillati</taxon>
        <taxon>Actinomycetota</taxon>
        <taxon>Actinomycetes</taxon>
        <taxon>Pseudonocardiales</taxon>
        <taxon>Pseudonocardiaceae</taxon>
        <taxon>Actinomycetospora</taxon>
    </lineage>
</organism>
<evidence type="ECO:0000313" key="2">
    <source>
        <dbReference type="EMBL" id="MDL5156435.1"/>
    </source>
</evidence>
<comment type="caution">
    <text evidence="2">The sequence shown here is derived from an EMBL/GenBank/DDBJ whole genome shotgun (WGS) entry which is preliminary data.</text>
</comment>
<feature type="compositionally biased region" description="Basic and acidic residues" evidence="1">
    <location>
        <begin position="1"/>
        <end position="11"/>
    </location>
</feature>
<sequence>MSSTSRPEHGADFVPTEELIRRQGVKPLPPLGQLPWEDPFSSDEEYAEFLEDLYESRRRS</sequence>
<proteinExistence type="predicted"/>
<keyword evidence="3" id="KW-1185">Reference proteome</keyword>
<evidence type="ECO:0000256" key="1">
    <source>
        <dbReference type="SAM" id="MobiDB-lite"/>
    </source>
</evidence>
<dbReference type="EMBL" id="JASVWF010000002">
    <property type="protein sequence ID" value="MDL5156435.1"/>
    <property type="molecule type" value="Genomic_DNA"/>
</dbReference>
<evidence type="ECO:0000313" key="3">
    <source>
        <dbReference type="Proteomes" id="UP001231924"/>
    </source>
</evidence>
<dbReference type="Proteomes" id="UP001231924">
    <property type="component" value="Unassembled WGS sequence"/>
</dbReference>